<dbReference type="OrthoDB" id="1868135at2759"/>
<evidence type="ECO:0000256" key="5">
    <source>
        <dbReference type="ARBA" id="ARBA00022958"/>
    </source>
</evidence>
<dbReference type="Pfam" id="PF00999">
    <property type="entry name" value="Na_H_Exchanger"/>
    <property type="match status" value="1"/>
</dbReference>
<keyword evidence="6 10" id="KW-1133">Transmembrane helix</keyword>
<evidence type="ECO:0000256" key="10">
    <source>
        <dbReference type="SAM" id="Phobius"/>
    </source>
</evidence>
<evidence type="ECO:0000256" key="6">
    <source>
        <dbReference type="ARBA" id="ARBA00022989"/>
    </source>
</evidence>
<dbReference type="AlphaFoldDB" id="A0A2G9GVC9"/>
<comment type="subcellular location">
    <subcellularLocation>
        <location evidence="1">Membrane</location>
        <topology evidence="1">Multi-pass membrane protein</topology>
    </subcellularLocation>
</comment>
<evidence type="ECO:0000259" key="11">
    <source>
        <dbReference type="Pfam" id="PF00999"/>
    </source>
</evidence>
<proteinExistence type="inferred from homology"/>
<dbReference type="GO" id="GO:0006813">
    <property type="term" value="P:potassium ion transport"/>
    <property type="evidence" value="ECO:0007669"/>
    <property type="project" value="UniProtKB-KW"/>
</dbReference>
<evidence type="ECO:0000256" key="7">
    <source>
        <dbReference type="ARBA" id="ARBA00023065"/>
    </source>
</evidence>
<evidence type="ECO:0000256" key="1">
    <source>
        <dbReference type="ARBA" id="ARBA00004141"/>
    </source>
</evidence>
<feature type="domain" description="Cation/H(+) antiporter central" evidence="12">
    <location>
        <begin position="283"/>
        <end position="409"/>
    </location>
</feature>
<dbReference type="InterPro" id="IPR057290">
    <property type="entry name" value="CHX17_C"/>
</dbReference>
<dbReference type="Proteomes" id="UP000231279">
    <property type="component" value="Unassembled WGS sequence"/>
</dbReference>
<keyword evidence="7" id="KW-0406">Ion transport</keyword>
<dbReference type="InterPro" id="IPR057291">
    <property type="entry name" value="CHX17_2nd"/>
</dbReference>
<dbReference type="InterPro" id="IPR006153">
    <property type="entry name" value="Cation/H_exchanger_TM"/>
</dbReference>
<feature type="transmembrane region" description="Helical" evidence="10">
    <location>
        <begin position="176"/>
        <end position="195"/>
    </location>
</feature>
<gene>
    <name evidence="14" type="ORF">CDL12_18183</name>
</gene>
<evidence type="ECO:0000256" key="2">
    <source>
        <dbReference type="ARBA" id="ARBA00022448"/>
    </source>
</evidence>
<protein>
    <submittedName>
        <fullName evidence="14">Putative K+/H+-antiporter</fullName>
    </submittedName>
</protein>
<comment type="similarity">
    <text evidence="9">Belongs to the monovalent cation:proton antiporter 2 (CPA2) transporter (TC 2.A.37) family. CHX (TC 2.A.37.4) subfamily.</text>
</comment>
<dbReference type="Pfam" id="PF23256">
    <property type="entry name" value="CHX17_2nd"/>
    <property type="match status" value="1"/>
</dbReference>
<dbReference type="InterPro" id="IPR038770">
    <property type="entry name" value="Na+/solute_symporter_sf"/>
</dbReference>
<evidence type="ECO:0000313" key="15">
    <source>
        <dbReference type="Proteomes" id="UP000231279"/>
    </source>
</evidence>
<evidence type="ECO:0000256" key="9">
    <source>
        <dbReference type="ARBA" id="ARBA00038341"/>
    </source>
</evidence>
<evidence type="ECO:0000256" key="8">
    <source>
        <dbReference type="ARBA" id="ARBA00023136"/>
    </source>
</evidence>
<feature type="transmembrane region" description="Helical" evidence="10">
    <location>
        <begin position="207"/>
        <end position="226"/>
    </location>
</feature>
<dbReference type="InterPro" id="IPR050794">
    <property type="entry name" value="CPA2_transporter"/>
</dbReference>
<dbReference type="GO" id="GO:1902600">
    <property type="term" value="P:proton transmembrane transport"/>
    <property type="evidence" value="ECO:0007669"/>
    <property type="project" value="InterPro"/>
</dbReference>
<keyword evidence="8 10" id="KW-0472">Membrane</keyword>
<dbReference type="GO" id="GO:0012505">
    <property type="term" value="C:endomembrane system"/>
    <property type="evidence" value="ECO:0007669"/>
    <property type="project" value="TreeGrafter"/>
</dbReference>
<dbReference type="Gene3D" id="1.20.1530.20">
    <property type="match status" value="1"/>
</dbReference>
<keyword evidence="3" id="KW-0633">Potassium transport</keyword>
<dbReference type="GO" id="GO:0015297">
    <property type="term" value="F:antiporter activity"/>
    <property type="evidence" value="ECO:0007669"/>
    <property type="project" value="InterPro"/>
</dbReference>
<feature type="transmembrane region" description="Helical" evidence="10">
    <location>
        <begin position="30"/>
        <end position="50"/>
    </location>
</feature>
<dbReference type="PANTHER" id="PTHR32468:SF66">
    <property type="entry name" value="CATION_H+ EXCHANGER DOMAIN-CONTAINING PROTEIN"/>
    <property type="match status" value="1"/>
</dbReference>
<feature type="transmembrane region" description="Helical" evidence="10">
    <location>
        <begin position="116"/>
        <end position="132"/>
    </location>
</feature>
<keyword evidence="2" id="KW-0813">Transport</keyword>
<keyword evidence="4 10" id="KW-0812">Transmembrane</keyword>
<evidence type="ECO:0000259" key="12">
    <source>
        <dbReference type="Pfam" id="PF23256"/>
    </source>
</evidence>
<dbReference type="GO" id="GO:0016020">
    <property type="term" value="C:membrane"/>
    <property type="evidence" value="ECO:0007669"/>
    <property type="project" value="UniProtKB-SubCell"/>
</dbReference>
<organism evidence="14 15">
    <name type="scientific">Handroanthus impetiginosus</name>
    <dbReference type="NCBI Taxonomy" id="429701"/>
    <lineage>
        <taxon>Eukaryota</taxon>
        <taxon>Viridiplantae</taxon>
        <taxon>Streptophyta</taxon>
        <taxon>Embryophyta</taxon>
        <taxon>Tracheophyta</taxon>
        <taxon>Spermatophyta</taxon>
        <taxon>Magnoliopsida</taxon>
        <taxon>eudicotyledons</taxon>
        <taxon>Gunneridae</taxon>
        <taxon>Pentapetalae</taxon>
        <taxon>asterids</taxon>
        <taxon>lamiids</taxon>
        <taxon>Lamiales</taxon>
        <taxon>Bignoniaceae</taxon>
        <taxon>Crescentiina</taxon>
        <taxon>Tabebuia alliance</taxon>
        <taxon>Handroanthus</taxon>
    </lineage>
</organism>
<name>A0A2G9GVC9_9LAMI</name>
<keyword evidence="15" id="KW-1185">Reference proteome</keyword>
<evidence type="ECO:0000256" key="4">
    <source>
        <dbReference type="ARBA" id="ARBA00022692"/>
    </source>
</evidence>
<evidence type="ECO:0000256" key="3">
    <source>
        <dbReference type="ARBA" id="ARBA00022538"/>
    </source>
</evidence>
<feature type="domain" description="Cation/H+ exchanger transmembrane" evidence="11">
    <location>
        <begin position="12"/>
        <end position="226"/>
    </location>
</feature>
<feature type="domain" description="Cation/H(+) antiporter C-terminal" evidence="13">
    <location>
        <begin position="424"/>
        <end position="564"/>
    </location>
</feature>
<feature type="transmembrane region" description="Helical" evidence="10">
    <location>
        <begin position="144"/>
        <end position="164"/>
    </location>
</feature>
<dbReference type="PANTHER" id="PTHR32468">
    <property type="entry name" value="CATION/H + ANTIPORTER"/>
    <property type="match status" value="1"/>
</dbReference>
<dbReference type="GO" id="GO:0006885">
    <property type="term" value="P:regulation of pH"/>
    <property type="evidence" value="ECO:0007669"/>
    <property type="project" value="TreeGrafter"/>
</dbReference>
<dbReference type="Pfam" id="PF23259">
    <property type="entry name" value="CHX17_C"/>
    <property type="match status" value="1"/>
</dbReference>
<reference evidence="15" key="1">
    <citation type="journal article" date="2018" name="Gigascience">
        <title>Genome assembly of the Pink Ipe (Handroanthus impetiginosus, Bignoniaceae), a highly valued, ecologically keystone Neotropical timber forest tree.</title>
        <authorList>
            <person name="Silva-Junior O.B."/>
            <person name="Grattapaglia D."/>
            <person name="Novaes E."/>
            <person name="Collevatti R.G."/>
        </authorList>
    </citation>
    <scope>NUCLEOTIDE SEQUENCE [LARGE SCALE GENOMIC DNA]</scope>
    <source>
        <strain evidence="15">cv. UFG-1</strain>
    </source>
</reference>
<keyword evidence="5" id="KW-0630">Potassium</keyword>
<feature type="transmembrane region" description="Helical" evidence="10">
    <location>
        <begin position="71"/>
        <end position="96"/>
    </location>
</feature>
<accession>A0A2G9GVC9</accession>
<comment type="caution">
    <text evidence="14">The sequence shown here is derived from an EMBL/GenBank/DDBJ whole genome shotgun (WGS) entry which is preliminary data.</text>
</comment>
<evidence type="ECO:0000313" key="14">
    <source>
        <dbReference type="EMBL" id="PIN09241.1"/>
    </source>
</evidence>
<dbReference type="EMBL" id="NKXS01003576">
    <property type="protein sequence ID" value="PIN09241.1"/>
    <property type="molecule type" value="Genomic_DNA"/>
</dbReference>
<sequence>MISGLCSLLWTIIVFTGKHSVHVKHHTSLLLLLVIGILAFFATCIFRPIVLWMIRHTSNAKSVKESHVCTIFILVLASSMYGEYFGIHFLFGPIVLGMVIPDGPPLGSALVDKLELFVSCIILPIFFVVSAARIDFSTISSRNFLIIECLAVFTLLWKIIGVLLPSLYWKMPMSDALNLGLILSSQGIMEVLIFERAKSIELIDKESYSIMVLSMCITTGILAPIVKFSYKPSKRYTTGEWMTLQHANPRGEIRILACLHYQEHTPSIINLFEASYPHPQAPMCLYVVHLIELQGRSAPVLVAHHPGMRNPSESNESEHIINALRYFELENRDHVTVFPYTAISPYASMHHDVCSLAAEKRVSLVIVLFHKHPLIHVSEEEANAKRAVNCNIIKESPSSVGILVDRGFLSCSAFSLLHKDVYRVGLIFLGGPDDREALAYACRMAQHPNIRLTVVRFIDDSITYSADMELDVDAINAYKDAQMKNKQCFYQEETVRDSMGFSSVMRGMEGCFDLIIVGRRHDDDSPLLAGLDDWNEFPELGVVGDMIVSLDSKFKASVLVVQQASLVRQNPSAVFEMPWPARRGASSGMAM</sequence>
<evidence type="ECO:0000259" key="13">
    <source>
        <dbReference type="Pfam" id="PF23259"/>
    </source>
</evidence>